<accession>A0AA39P5V1</accession>
<evidence type="ECO:0000313" key="2">
    <source>
        <dbReference type="Proteomes" id="UP001175227"/>
    </source>
</evidence>
<protein>
    <recommendedName>
        <fullName evidence="3">Heterokaryon incompatibility domain-containing protein</fullName>
    </recommendedName>
</protein>
<proteinExistence type="predicted"/>
<name>A0AA39P5V1_9AGAR</name>
<gene>
    <name evidence="1" type="ORF">IW261DRAFT_1482179</name>
</gene>
<organism evidence="1 2">
    <name type="scientific">Armillaria novae-zelandiae</name>
    <dbReference type="NCBI Taxonomy" id="153914"/>
    <lineage>
        <taxon>Eukaryota</taxon>
        <taxon>Fungi</taxon>
        <taxon>Dikarya</taxon>
        <taxon>Basidiomycota</taxon>
        <taxon>Agaricomycotina</taxon>
        <taxon>Agaricomycetes</taxon>
        <taxon>Agaricomycetidae</taxon>
        <taxon>Agaricales</taxon>
        <taxon>Marasmiineae</taxon>
        <taxon>Physalacriaceae</taxon>
        <taxon>Armillaria</taxon>
    </lineage>
</organism>
<keyword evidence="2" id="KW-1185">Reference proteome</keyword>
<reference evidence="1" key="1">
    <citation type="submission" date="2023-06" db="EMBL/GenBank/DDBJ databases">
        <authorList>
            <consortium name="Lawrence Berkeley National Laboratory"/>
            <person name="Ahrendt S."/>
            <person name="Sahu N."/>
            <person name="Indic B."/>
            <person name="Wong-Bajracharya J."/>
            <person name="Merenyi Z."/>
            <person name="Ke H.-M."/>
            <person name="Monk M."/>
            <person name="Kocsube S."/>
            <person name="Drula E."/>
            <person name="Lipzen A."/>
            <person name="Balint B."/>
            <person name="Henrissat B."/>
            <person name="Andreopoulos B."/>
            <person name="Martin F.M."/>
            <person name="Harder C.B."/>
            <person name="Rigling D."/>
            <person name="Ford K.L."/>
            <person name="Foster G.D."/>
            <person name="Pangilinan J."/>
            <person name="Papanicolaou A."/>
            <person name="Barry K."/>
            <person name="LaButti K."/>
            <person name="Viragh M."/>
            <person name="Koriabine M."/>
            <person name="Yan M."/>
            <person name="Riley R."/>
            <person name="Champramary S."/>
            <person name="Plett K.L."/>
            <person name="Tsai I.J."/>
            <person name="Slot J."/>
            <person name="Sipos G."/>
            <person name="Plett J."/>
            <person name="Nagy L.G."/>
            <person name="Grigoriev I.V."/>
        </authorList>
    </citation>
    <scope>NUCLEOTIDE SEQUENCE</scope>
    <source>
        <strain evidence="1">ICMP 16352</strain>
    </source>
</reference>
<evidence type="ECO:0008006" key="3">
    <source>
        <dbReference type="Google" id="ProtNLM"/>
    </source>
</evidence>
<dbReference type="Proteomes" id="UP001175227">
    <property type="component" value="Unassembled WGS sequence"/>
</dbReference>
<evidence type="ECO:0000313" key="1">
    <source>
        <dbReference type="EMBL" id="KAK0478150.1"/>
    </source>
</evidence>
<dbReference type="AlphaFoldDB" id="A0AA39P5V1"/>
<comment type="caution">
    <text evidence="1">The sequence shown here is derived from an EMBL/GenBank/DDBJ whole genome shotgun (WGS) entry which is preliminary data.</text>
</comment>
<sequence>MLNLGVEYAWLDVLCLRQRGGPREDLRVEEWKLDVPTIGAIYQDADVVCYLSGLGLPLRLKEGDLESDRSWFRHAWSLQEIGYSRMIAGDTPDGPLHAKPIDNAGNYEDEILTKFHRQLESMDSEFSQFKLYGTLSAMQDRISTYPIDKVAGLAYSLGTHSIPAYYESQSPEDVWTALINEMDVLNRGILFFTYPEPGTGFKKWRPSWEQVMTKSLPKGINGSPGLPYVKRDDDGHDWCEGLCIKRGFVRGLAVGGEEGIDRCGELVVKDRDGMTHAFHITASHQYPIPEDTYTLLRSYAFEPPQYWVVGRQLPRKRFEKVSVFTMTGIDEIKRLMELDLSVVSRSILA</sequence>
<dbReference type="EMBL" id="JAUEPR010000014">
    <property type="protein sequence ID" value="KAK0478150.1"/>
    <property type="molecule type" value="Genomic_DNA"/>
</dbReference>